<dbReference type="AlphaFoldDB" id="D0A2Q2"/>
<name>D0A2Q2_TRYB9</name>
<reference evidence="2" key="1">
    <citation type="journal article" date="2010" name="PLoS Negl. Trop. Dis.">
        <title>The genome sequence of Trypanosoma brucei gambiense, causative agent of chronic human african trypanosomiasis.</title>
        <authorList>
            <person name="Jackson A.P."/>
            <person name="Sanders M."/>
            <person name="Berry A."/>
            <person name="McQuillan J."/>
            <person name="Aslett M.A."/>
            <person name="Quail M.A."/>
            <person name="Chukualim B."/>
            <person name="Capewell P."/>
            <person name="MacLeod A."/>
            <person name="Melville S.E."/>
            <person name="Gibson W."/>
            <person name="Barry J.D."/>
            <person name="Berriman M."/>
            <person name="Hertz-Fowler C."/>
        </authorList>
    </citation>
    <scope>NUCLEOTIDE SEQUENCE [LARGE SCALE GENOMIC DNA]</scope>
    <source>
        <strain evidence="2">MHOM/CI/86/DAL972</strain>
    </source>
</reference>
<dbReference type="RefSeq" id="XP_011777810.1">
    <property type="nucleotide sequence ID" value="XM_011779508.1"/>
</dbReference>
<evidence type="ECO:0000313" key="2">
    <source>
        <dbReference type="Proteomes" id="UP000002316"/>
    </source>
</evidence>
<protein>
    <submittedName>
        <fullName evidence="1">Uncharacterized protein</fullName>
    </submittedName>
</protein>
<accession>D0A2Q2</accession>
<evidence type="ECO:0000313" key="1">
    <source>
        <dbReference type="EMBL" id="CBH15546.1"/>
    </source>
</evidence>
<proteinExistence type="predicted"/>
<dbReference type="EMBL" id="FN554973">
    <property type="protein sequence ID" value="CBH15546.1"/>
    <property type="molecule type" value="Genomic_DNA"/>
</dbReference>
<gene>
    <name evidence="1" type="ORF">TbgDal_X6310</name>
</gene>
<organism evidence="1 2">
    <name type="scientific">Trypanosoma brucei gambiense (strain MHOM/CI/86/DAL972)</name>
    <dbReference type="NCBI Taxonomy" id="679716"/>
    <lineage>
        <taxon>Eukaryota</taxon>
        <taxon>Discoba</taxon>
        <taxon>Euglenozoa</taxon>
        <taxon>Kinetoplastea</taxon>
        <taxon>Metakinetoplastina</taxon>
        <taxon>Trypanosomatida</taxon>
        <taxon>Trypanosomatidae</taxon>
        <taxon>Trypanosoma</taxon>
    </lineage>
</organism>
<sequence>MILPPVPFRFLDLTFLTYFFFGFLHTYRCFPSFSNSVTFPQNFATFGAFPLAALQPQIRLSTYRRLPRTLKQHKKRGKCMQIYKDIIICIYVGRQTDNKGDKTYIV</sequence>
<dbReference type="GeneID" id="23865729"/>
<dbReference type="KEGG" id="tbg:TbgDal_X6310"/>
<dbReference type="Proteomes" id="UP000002316">
    <property type="component" value="Chromosome 10"/>
</dbReference>